<feature type="domain" description="DUF5017" evidence="1">
    <location>
        <begin position="304"/>
        <end position="474"/>
    </location>
</feature>
<name>A0A3A9H4T6_BACOV</name>
<comment type="caution">
    <text evidence="2">The sequence shown here is derived from an EMBL/GenBank/DDBJ whole genome shotgun (WGS) entry which is preliminary data.</text>
</comment>
<gene>
    <name evidence="2" type="ORF">DW206_07145</name>
</gene>
<dbReference type="InterPro" id="IPR032185">
    <property type="entry name" value="DUF5017"/>
</dbReference>
<accession>A0A3A9H4T6</accession>
<organism evidence="2 3">
    <name type="scientific">Bacteroides ovatus</name>
    <dbReference type="NCBI Taxonomy" id="28116"/>
    <lineage>
        <taxon>Bacteria</taxon>
        <taxon>Pseudomonadati</taxon>
        <taxon>Bacteroidota</taxon>
        <taxon>Bacteroidia</taxon>
        <taxon>Bacteroidales</taxon>
        <taxon>Bacteroidaceae</taxon>
        <taxon>Bacteroides</taxon>
    </lineage>
</organism>
<proteinExistence type="predicted"/>
<dbReference type="AlphaFoldDB" id="A0A3A9H4T6"/>
<dbReference type="Pfam" id="PF16409">
    <property type="entry name" value="DUF5017"/>
    <property type="match status" value="2"/>
</dbReference>
<feature type="domain" description="DUF5017" evidence="1">
    <location>
        <begin position="17"/>
        <end position="195"/>
    </location>
</feature>
<protein>
    <submittedName>
        <fullName evidence="2">DUF5017 domain-containing protein</fullName>
    </submittedName>
</protein>
<evidence type="ECO:0000259" key="1">
    <source>
        <dbReference type="Pfam" id="PF16409"/>
    </source>
</evidence>
<dbReference type="EMBL" id="QRJR01000004">
    <property type="protein sequence ID" value="RHH49775.1"/>
    <property type="molecule type" value="Genomic_DNA"/>
</dbReference>
<evidence type="ECO:0000313" key="2">
    <source>
        <dbReference type="EMBL" id="RHH49775.1"/>
    </source>
</evidence>
<evidence type="ECO:0000313" key="3">
    <source>
        <dbReference type="Proteomes" id="UP000283329"/>
    </source>
</evidence>
<dbReference type="Proteomes" id="UP000283329">
    <property type="component" value="Unassembled WGS sequence"/>
</dbReference>
<reference evidence="2 3" key="1">
    <citation type="submission" date="2018-08" db="EMBL/GenBank/DDBJ databases">
        <title>A genome reference for cultivated species of the human gut microbiota.</title>
        <authorList>
            <person name="Zou Y."/>
            <person name="Xue W."/>
            <person name="Luo G."/>
        </authorList>
    </citation>
    <scope>NUCLEOTIDE SEQUENCE [LARGE SCALE GENOMIC DNA]</scope>
    <source>
        <strain evidence="2 3">AM17-48</strain>
    </source>
</reference>
<sequence length="568" mass="64388">MKNIIRYCGLLLVGLVSCMEDEAPSVELNVALDKQVYQVGEPVTFKLNGNPDNIVFYSGEVGHNYAYKERYHADGDLLVKFNSWVRYGDIYHNLKFLVSSDFSGIYDKENVEAATWIDLSDKFRFSVGDDQTPSGEVNLKEYVGAEEYAKLFVAFRYEDEQKARQNNWIIRSITLDCVSAEGVRSNLATMSTMGWKVVDFENPAVTWNVASTSQILIDGGANQPKNVDWVISQAFDVRKTTPDTGVALKNISTTMDEYKYVYTKPGIYEVVFETTSDWYNGSEHALTKLTVEVQGKVEEEIPASLSVLPDKVECKVGEPITFSLTGNNANNVVFYSGESGHNFDFRERFYADNDILVNFSTWVRYDVDQLLKFKISTDFDGVYEKEHVEAATWVDLSDKFAFSTGADKTPSGEVSLKEAAGDDPNARIFVAFHHKDEEEAVEKRNDWIVRTFEMDLISPEGFRSNLAKMSTKDWWTAVDCLNPNRNWNVTLQQLVLIGGTNKPTNDDWVISKPVYIRKGTPDKGVSLNSITSKDYTYTYNTPGVYKVVFDWYDGSNYSQVKLNIEVKE</sequence>
<dbReference type="PROSITE" id="PS51257">
    <property type="entry name" value="PROKAR_LIPOPROTEIN"/>
    <property type="match status" value="1"/>
</dbReference>
<dbReference type="RefSeq" id="WP_117610756.1">
    <property type="nucleotide sequence ID" value="NZ_BAABYV010000001.1"/>
</dbReference>